<sequence length="259" mass="29484">MLLLKFLSFLALLASCSNAFKMVIFVPNIANSQVIFNSRVAETLAKAGHDVTMVMISALDGPETKFVKIAEKVRIYNVNASIGITRKNFLAQQEAFMFEDLPMWDYRMRATMSRMSSLFVGSCRKILENKEFLEWLAAEKFELAFSYVGNLCPVGLIHHAKIPAWIWLNSAALMDFVAHYMGVPRIPSYVPPIVMESTDHMNFLERTKSLVGHIITIPVWKWMLADKETAAFRELLDPNFPDLVELAKQCPLVNFLQSR</sequence>
<dbReference type="Pfam" id="PF00201">
    <property type="entry name" value="UDPGT"/>
    <property type="match status" value="1"/>
</dbReference>
<dbReference type="SUPFAM" id="SSF53756">
    <property type="entry name" value="UDP-Glycosyltransferase/glycogen phosphorylase"/>
    <property type="match status" value="1"/>
</dbReference>
<accession>A0A016WQI2</accession>
<evidence type="ECO:0000256" key="2">
    <source>
        <dbReference type="ARBA" id="ARBA00012544"/>
    </source>
</evidence>
<evidence type="ECO:0000256" key="1">
    <source>
        <dbReference type="ARBA" id="ARBA00009995"/>
    </source>
</evidence>
<evidence type="ECO:0000313" key="8">
    <source>
        <dbReference type="EMBL" id="EYC41871.1"/>
    </source>
</evidence>
<dbReference type="AlphaFoldDB" id="A0A016WQI2"/>
<organism evidence="8 9">
    <name type="scientific">Ancylostoma ceylanicum</name>
    <dbReference type="NCBI Taxonomy" id="53326"/>
    <lineage>
        <taxon>Eukaryota</taxon>
        <taxon>Metazoa</taxon>
        <taxon>Ecdysozoa</taxon>
        <taxon>Nematoda</taxon>
        <taxon>Chromadorea</taxon>
        <taxon>Rhabditida</taxon>
        <taxon>Rhabditina</taxon>
        <taxon>Rhabditomorpha</taxon>
        <taxon>Strongyloidea</taxon>
        <taxon>Ancylostomatidae</taxon>
        <taxon>Ancylostomatinae</taxon>
        <taxon>Ancylostoma</taxon>
    </lineage>
</organism>
<keyword evidence="3" id="KW-0328">Glycosyltransferase</keyword>
<evidence type="ECO:0000256" key="7">
    <source>
        <dbReference type="SAM" id="SignalP"/>
    </source>
</evidence>
<keyword evidence="5 7" id="KW-0732">Signal</keyword>
<evidence type="ECO:0000313" key="9">
    <source>
        <dbReference type="Proteomes" id="UP000024635"/>
    </source>
</evidence>
<comment type="similarity">
    <text evidence="1">Belongs to the UDP-glycosyltransferase family.</text>
</comment>
<dbReference type="PROSITE" id="PS51257">
    <property type="entry name" value="PROKAR_LIPOPROTEIN"/>
    <property type="match status" value="1"/>
</dbReference>
<feature type="signal peptide" evidence="7">
    <location>
        <begin position="1"/>
        <end position="19"/>
    </location>
</feature>
<comment type="caution">
    <text evidence="8">The sequence shown here is derived from an EMBL/GenBank/DDBJ whole genome shotgun (WGS) entry which is preliminary data.</text>
</comment>
<dbReference type="PANTHER" id="PTHR48043">
    <property type="entry name" value="EG:EG0003.4 PROTEIN-RELATED"/>
    <property type="match status" value="1"/>
</dbReference>
<feature type="chain" id="PRO_5001491559" description="glucuronosyltransferase" evidence="7">
    <location>
        <begin position="20"/>
        <end position="259"/>
    </location>
</feature>
<dbReference type="OrthoDB" id="416356at2759"/>
<dbReference type="Proteomes" id="UP000024635">
    <property type="component" value="Unassembled WGS sequence"/>
</dbReference>
<keyword evidence="4" id="KW-0808">Transferase</keyword>
<dbReference type="GO" id="GO:0015020">
    <property type="term" value="F:glucuronosyltransferase activity"/>
    <property type="evidence" value="ECO:0007669"/>
    <property type="project" value="UniProtKB-EC"/>
</dbReference>
<protein>
    <recommendedName>
        <fullName evidence="2">glucuronosyltransferase</fullName>
        <ecNumber evidence="2">2.4.1.17</ecNumber>
    </recommendedName>
</protein>
<dbReference type="InterPro" id="IPR050271">
    <property type="entry name" value="UDP-glycosyltransferase"/>
</dbReference>
<gene>
    <name evidence="8" type="primary">Acey_s0552.g3336</name>
    <name evidence="8" type="ORF">Y032_0552g3336</name>
</gene>
<evidence type="ECO:0000256" key="4">
    <source>
        <dbReference type="ARBA" id="ARBA00022679"/>
    </source>
</evidence>
<proteinExistence type="inferred from homology"/>
<name>A0A016WQI2_9BILA</name>
<dbReference type="PANTHER" id="PTHR48043:SF145">
    <property type="entry name" value="FI06409P-RELATED"/>
    <property type="match status" value="1"/>
</dbReference>
<dbReference type="InterPro" id="IPR002213">
    <property type="entry name" value="UDP_glucos_trans"/>
</dbReference>
<keyword evidence="9" id="KW-1185">Reference proteome</keyword>
<evidence type="ECO:0000256" key="6">
    <source>
        <dbReference type="ARBA" id="ARBA00047475"/>
    </source>
</evidence>
<evidence type="ECO:0000256" key="5">
    <source>
        <dbReference type="ARBA" id="ARBA00022729"/>
    </source>
</evidence>
<reference evidence="9" key="1">
    <citation type="journal article" date="2015" name="Nat. Genet.">
        <title>The genome and transcriptome of the zoonotic hookworm Ancylostoma ceylanicum identify infection-specific gene families.</title>
        <authorList>
            <person name="Schwarz E.M."/>
            <person name="Hu Y."/>
            <person name="Antoshechkin I."/>
            <person name="Miller M.M."/>
            <person name="Sternberg P.W."/>
            <person name="Aroian R.V."/>
        </authorList>
    </citation>
    <scope>NUCLEOTIDE SEQUENCE</scope>
    <source>
        <strain evidence="9">HY135</strain>
    </source>
</reference>
<comment type="catalytic activity">
    <reaction evidence="6">
        <text>glucuronate acceptor + UDP-alpha-D-glucuronate = acceptor beta-D-glucuronoside + UDP + H(+)</text>
        <dbReference type="Rhea" id="RHEA:21032"/>
        <dbReference type="ChEBI" id="CHEBI:15378"/>
        <dbReference type="ChEBI" id="CHEBI:58052"/>
        <dbReference type="ChEBI" id="CHEBI:58223"/>
        <dbReference type="ChEBI" id="CHEBI:132367"/>
        <dbReference type="ChEBI" id="CHEBI:132368"/>
        <dbReference type="EC" id="2.4.1.17"/>
    </reaction>
</comment>
<dbReference type="EC" id="2.4.1.17" evidence="2"/>
<dbReference type="EMBL" id="JARK01000152">
    <property type="protein sequence ID" value="EYC41871.1"/>
    <property type="molecule type" value="Genomic_DNA"/>
</dbReference>
<evidence type="ECO:0000256" key="3">
    <source>
        <dbReference type="ARBA" id="ARBA00022676"/>
    </source>
</evidence>